<dbReference type="Pfam" id="PF21349">
    <property type="entry name" value="RUBY_RBDX"/>
    <property type="match status" value="2"/>
</dbReference>
<dbReference type="Proteomes" id="UP000276437">
    <property type="component" value="Chromosome"/>
</dbReference>
<dbReference type="CDD" id="cd00729">
    <property type="entry name" value="rubredoxin_SM"/>
    <property type="match status" value="2"/>
</dbReference>
<evidence type="ECO:0000256" key="2">
    <source>
        <dbReference type="ARBA" id="ARBA00023002"/>
    </source>
</evidence>
<dbReference type="InterPro" id="IPR024934">
    <property type="entry name" value="Rubredoxin-like_dom"/>
</dbReference>
<dbReference type="SMART" id="SM00903">
    <property type="entry name" value="Flavin_Reduct"/>
    <property type="match status" value="1"/>
</dbReference>
<gene>
    <name evidence="4" type="primary">hrb</name>
    <name evidence="4" type="ORF">MAMMFC1_02832</name>
</gene>
<dbReference type="EMBL" id="AP018449">
    <property type="protein sequence ID" value="BBB92147.1"/>
    <property type="molecule type" value="Genomic_DNA"/>
</dbReference>
<keyword evidence="5" id="KW-1185">Reference proteome</keyword>
<dbReference type="PANTHER" id="PTHR30466:SF1">
    <property type="entry name" value="FMN REDUCTASE (NADH) RUTF"/>
    <property type="match status" value="1"/>
</dbReference>
<keyword evidence="2" id="KW-0560">Oxidoreductase</keyword>
<dbReference type="OrthoDB" id="9799749at2"/>
<reference evidence="4 5" key="1">
    <citation type="journal article" date="2018" name="Int. J. Syst. Evol. Microbiol.">
        <title>Methylomusa anaerophila gen. nov., sp. nov., an anaerobic methanol-utilizing bacterium isolated from a microbial fuel cell.</title>
        <authorList>
            <person name="Amano N."/>
            <person name="Yamamuro A."/>
            <person name="Miyahara M."/>
            <person name="Kouzuma A."/>
            <person name="Abe T."/>
            <person name="Watanabe K."/>
        </authorList>
    </citation>
    <scope>NUCLEOTIDE SEQUENCE [LARGE SCALE GENOMIC DNA]</scope>
    <source>
        <strain evidence="4 5">MMFC1</strain>
    </source>
</reference>
<dbReference type="AlphaFoldDB" id="A0A348AM49"/>
<evidence type="ECO:0000313" key="5">
    <source>
        <dbReference type="Proteomes" id="UP000276437"/>
    </source>
</evidence>
<dbReference type="InterPro" id="IPR048574">
    <property type="entry name" value="RUBY_RBDX"/>
</dbReference>
<sequence length="256" mass="27658">MSKWRCNVCGYVYEGEKPPAECPICGVGPEEFSSVGETTVATARPIPAKRWKCTVCDYVHVGETPPDVCPLCGAGSDAFVLLSDDAQSLTAEAIAAAGLGTARSALNKVSYGLYIITSVNAGQLNGQCCNTAFQLTDQPTRLAVCLNKENLTHEYIMASAVFAISMLSTNQLDMVRHFGYQSGRNVNKFKDIEYIAGKNGCPILKNGVAYVEGTILPEKSVDVGTHTLFIGDVTAGRMIVDEDPLTYHLYRENRAK</sequence>
<dbReference type="SUPFAM" id="SSF50475">
    <property type="entry name" value="FMN-binding split barrel"/>
    <property type="match status" value="1"/>
</dbReference>
<dbReference type="Gene3D" id="2.30.110.10">
    <property type="entry name" value="Electron Transport, Fmn-binding Protein, Chain A"/>
    <property type="match status" value="1"/>
</dbReference>
<protein>
    <submittedName>
        <fullName evidence="4">High molecular weight rubredoxin</fullName>
    </submittedName>
</protein>
<dbReference type="KEGG" id="mana:MAMMFC1_02832"/>
<evidence type="ECO:0000313" key="4">
    <source>
        <dbReference type="EMBL" id="BBB92147.1"/>
    </source>
</evidence>
<dbReference type="PANTHER" id="PTHR30466">
    <property type="entry name" value="FLAVIN REDUCTASE"/>
    <property type="match status" value="1"/>
</dbReference>
<dbReference type="InterPro" id="IPR012349">
    <property type="entry name" value="Split_barrel_FMN-bd"/>
</dbReference>
<feature type="domain" description="Rubredoxin-like" evidence="3">
    <location>
        <begin position="1"/>
        <end position="35"/>
    </location>
</feature>
<organism evidence="4 5">
    <name type="scientific">Methylomusa anaerophila</name>
    <dbReference type="NCBI Taxonomy" id="1930071"/>
    <lineage>
        <taxon>Bacteria</taxon>
        <taxon>Bacillati</taxon>
        <taxon>Bacillota</taxon>
        <taxon>Negativicutes</taxon>
        <taxon>Selenomonadales</taxon>
        <taxon>Sporomusaceae</taxon>
        <taxon>Methylomusa</taxon>
    </lineage>
</organism>
<dbReference type="GO" id="GO:0010181">
    <property type="term" value="F:FMN binding"/>
    <property type="evidence" value="ECO:0007669"/>
    <property type="project" value="InterPro"/>
</dbReference>
<dbReference type="Gene3D" id="2.20.28.10">
    <property type="match status" value="2"/>
</dbReference>
<dbReference type="RefSeq" id="WP_126309085.1">
    <property type="nucleotide sequence ID" value="NZ_AP018449.1"/>
</dbReference>
<accession>A0A348AM49</accession>
<evidence type="ECO:0000259" key="3">
    <source>
        <dbReference type="PROSITE" id="PS50903"/>
    </source>
</evidence>
<dbReference type="InterPro" id="IPR050268">
    <property type="entry name" value="NADH-dep_flavin_reductase"/>
</dbReference>
<dbReference type="GO" id="GO:0042602">
    <property type="term" value="F:riboflavin reductase (NADPH) activity"/>
    <property type="evidence" value="ECO:0007669"/>
    <property type="project" value="TreeGrafter"/>
</dbReference>
<name>A0A348AM49_9FIRM</name>
<dbReference type="Pfam" id="PF01613">
    <property type="entry name" value="Flavin_Reduct"/>
    <property type="match status" value="1"/>
</dbReference>
<comment type="cofactor">
    <cofactor evidence="1">
        <name>Fe(3+)</name>
        <dbReference type="ChEBI" id="CHEBI:29034"/>
    </cofactor>
</comment>
<dbReference type="PROSITE" id="PS50903">
    <property type="entry name" value="RUBREDOXIN_LIKE"/>
    <property type="match status" value="2"/>
</dbReference>
<dbReference type="GO" id="GO:0005506">
    <property type="term" value="F:iron ion binding"/>
    <property type="evidence" value="ECO:0007669"/>
    <property type="project" value="InterPro"/>
</dbReference>
<dbReference type="SUPFAM" id="SSF57802">
    <property type="entry name" value="Rubredoxin-like"/>
    <property type="match status" value="2"/>
</dbReference>
<proteinExistence type="predicted"/>
<dbReference type="InterPro" id="IPR002563">
    <property type="entry name" value="Flavin_Rdtase-like_dom"/>
</dbReference>
<evidence type="ECO:0000256" key="1">
    <source>
        <dbReference type="ARBA" id="ARBA00001965"/>
    </source>
</evidence>
<feature type="domain" description="Rubredoxin-like" evidence="3">
    <location>
        <begin position="48"/>
        <end position="82"/>
    </location>
</feature>